<feature type="transmembrane region" description="Helical" evidence="2">
    <location>
        <begin position="123"/>
        <end position="144"/>
    </location>
</feature>
<dbReference type="EMBL" id="CAADRA010005130">
    <property type="protein sequence ID" value="VFT85514.1"/>
    <property type="molecule type" value="Genomic_DNA"/>
</dbReference>
<dbReference type="AlphaFoldDB" id="A0A485KKU9"/>
<dbReference type="OrthoDB" id="10653017at2759"/>
<dbReference type="EMBL" id="VJMH01005109">
    <property type="protein sequence ID" value="KAF0700876.1"/>
    <property type="molecule type" value="Genomic_DNA"/>
</dbReference>
<gene>
    <name evidence="4" type="primary">Aste57867_8628</name>
    <name evidence="3" type="ORF">As57867_008594</name>
    <name evidence="4" type="ORF">ASTE57867_8628</name>
</gene>
<feature type="compositionally biased region" description="Polar residues" evidence="1">
    <location>
        <begin position="90"/>
        <end position="104"/>
    </location>
</feature>
<evidence type="ECO:0000313" key="3">
    <source>
        <dbReference type="EMBL" id="KAF0700876.1"/>
    </source>
</evidence>
<reference evidence="4 5" key="1">
    <citation type="submission" date="2019-03" db="EMBL/GenBank/DDBJ databases">
        <authorList>
            <person name="Gaulin E."/>
            <person name="Dumas B."/>
        </authorList>
    </citation>
    <scope>NUCLEOTIDE SEQUENCE [LARGE SCALE GENOMIC DNA]</scope>
    <source>
        <strain evidence="4">CBS 568.67</strain>
    </source>
</reference>
<organism evidence="4 5">
    <name type="scientific">Aphanomyces stellatus</name>
    <dbReference type="NCBI Taxonomy" id="120398"/>
    <lineage>
        <taxon>Eukaryota</taxon>
        <taxon>Sar</taxon>
        <taxon>Stramenopiles</taxon>
        <taxon>Oomycota</taxon>
        <taxon>Saprolegniomycetes</taxon>
        <taxon>Saprolegniales</taxon>
        <taxon>Verrucalvaceae</taxon>
        <taxon>Aphanomyces</taxon>
    </lineage>
</organism>
<keyword evidence="2" id="KW-1133">Transmembrane helix</keyword>
<evidence type="ECO:0000313" key="4">
    <source>
        <dbReference type="EMBL" id="VFT85514.1"/>
    </source>
</evidence>
<keyword evidence="2" id="KW-0472">Membrane</keyword>
<dbReference type="Proteomes" id="UP000332933">
    <property type="component" value="Unassembled WGS sequence"/>
</dbReference>
<name>A0A485KKU9_9STRA</name>
<proteinExistence type="predicted"/>
<reference evidence="3" key="2">
    <citation type="submission" date="2019-06" db="EMBL/GenBank/DDBJ databases">
        <title>Genomics analysis of Aphanomyces spp. identifies a new class of oomycete effector associated with host adaptation.</title>
        <authorList>
            <person name="Gaulin E."/>
        </authorList>
    </citation>
    <scope>NUCLEOTIDE SEQUENCE</scope>
    <source>
        <strain evidence="3">CBS 578.67</strain>
    </source>
</reference>
<sequence>MQQRLDVAPPAACALPCRVNVTSKGLCNRTVESCPVCVRFQPSSSSSAFCAVANATGMCTAPSSILCPRIILPGSANNNNSSSNNPNASHATITAPTSLPTTPEATIGATSASSSAVIPARPLFIVLAVGGCVFLVLALAACIYRRRKARRDRDVNLSIVRADPTKLYHPALAKTDNIDMWVQDYGLHRSTSQTQSTAFSDLSMPYSTPYGHGQGIHLLQDPWLYTNPYRQSSIVELMELPDAPLSPLVSSSATDVVRHVEPF</sequence>
<evidence type="ECO:0000256" key="1">
    <source>
        <dbReference type="SAM" id="MobiDB-lite"/>
    </source>
</evidence>
<accession>A0A485KKU9</accession>
<keyword evidence="5" id="KW-1185">Reference proteome</keyword>
<evidence type="ECO:0000256" key="2">
    <source>
        <dbReference type="SAM" id="Phobius"/>
    </source>
</evidence>
<keyword evidence="2" id="KW-0812">Transmembrane</keyword>
<evidence type="ECO:0000313" key="5">
    <source>
        <dbReference type="Proteomes" id="UP000332933"/>
    </source>
</evidence>
<protein>
    <submittedName>
        <fullName evidence="4">Aste57867_8628 protein</fullName>
    </submittedName>
</protein>
<feature type="region of interest" description="Disordered" evidence="1">
    <location>
        <begin position="81"/>
        <end position="106"/>
    </location>
</feature>